<dbReference type="AlphaFoldDB" id="A0A9P0GBD1"/>
<reference evidence="2" key="1">
    <citation type="submission" date="2022-01" db="EMBL/GenBank/DDBJ databases">
        <authorList>
            <person name="King R."/>
        </authorList>
    </citation>
    <scope>NUCLEOTIDE SEQUENCE</scope>
</reference>
<feature type="compositionally biased region" description="Acidic residues" evidence="1">
    <location>
        <begin position="69"/>
        <end position="81"/>
    </location>
</feature>
<dbReference type="PANTHER" id="PTHR10773:SF19">
    <property type="match status" value="1"/>
</dbReference>
<proteinExistence type="predicted"/>
<gene>
    <name evidence="2" type="ORF">PSYICH_LOCUS4800</name>
</gene>
<evidence type="ECO:0000256" key="1">
    <source>
        <dbReference type="SAM" id="MobiDB-lite"/>
    </source>
</evidence>
<evidence type="ECO:0000313" key="2">
    <source>
        <dbReference type="EMBL" id="CAH1103730.1"/>
    </source>
</evidence>
<keyword evidence="3" id="KW-1185">Reference proteome</keyword>
<protein>
    <submittedName>
        <fullName evidence="2">Uncharacterized protein</fullName>
    </submittedName>
</protein>
<sequence length="299" mass="35250">MDRRSRGFKLLSLTKHPANALKDITNDSSGTLTSDSVELNKTIKLFREKNQDNHTDTKSAENEKRFAEENEELNEDNDEEDATNHPEEVDNENNDPTYQIDDDGEQHSDEENNDSSEEVTQKRKKKRFSNPAEWKYNTNKINREKGVEYMGRKNNKFDRKKTKRVMKTRCLCSNKPLKTGKEIAIQCYKLTDEERKLIFAKFWSLSWPEKKIYISAKVLKNKTERSRHRKDPEVSQRTTSYKYFHKKKSEKLMFCNTLGLSMRTISAWIKDETSSPAKSEEQNSDKNIKKKLYVLMKKR</sequence>
<dbReference type="Proteomes" id="UP001153636">
    <property type="component" value="Chromosome 15"/>
</dbReference>
<organism evidence="2 3">
    <name type="scientific">Psylliodes chrysocephalus</name>
    <dbReference type="NCBI Taxonomy" id="3402493"/>
    <lineage>
        <taxon>Eukaryota</taxon>
        <taxon>Metazoa</taxon>
        <taxon>Ecdysozoa</taxon>
        <taxon>Arthropoda</taxon>
        <taxon>Hexapoda</taxon>
        <taxon>Insecta</taxon>
        <taxon>Pterygota</taxon>
        <taxon>Neoptera</taxon>
        <taxon>Endopterygota</taxon>
        <taxon>Coleoptera</taxon>
        <taxon>Polyphaga</taxon>
        <taxon>Cucujiformia</taxon>
        <taxon>Chrysomeloidea</taxon>
        <taxon>Chrysomelidae</taxon>
        <taxon>Galerucinae</taxon>
        <taxon>Alticini</taxon>
        <taxon>Psylliodes</taxon>
    </lineage>
</organism>
<feature type="compositionally biased region" description="Basic and acidic residues" evidence="1">
    <location>
        <begin position="45"/>
        <end position="68"/>
    </location>
</feature>
<dbReference type="OrthoDB" id="6782912at2759"/>
<dbReference type="PANTHER" id="PTHR10773">
    <property type="entry name" value="DNA-DIRECTED RNA POLYMERASES I, II, AND III SUBUNIT RPABC2"/>
    <property type="match status" value="1"/>
</dbReference>
<accession>A0A9P0GBD1</accession>
<dbReference type="EMBL" id="OV651827">
    <property type="protein sequence ID" value="CAH1103730.1"/>
    <property type="molecule type" value="Genomic_DNA"/>
</dbReference>
<name>A0A9P0GBD1_9CUCU</name>
<evidence type="ECO:0000313" key="3">
    <source>
        <dbReference type="Proteomes" id="UP001153636"/>
    </source>
</evidence>
<feature type="region of interest" description="Disordered" evidence="1">
    <location>
        <begin position="45"/>
        <end position="136"/>
    </location>
</feature>